<reference evidence="1 2" key="1">
    <citation type="submission" date="2014-07" db="EMBL/GenBank/DDBJ databases">
        <title>Methanogenic archaea and the global carbon cycle.</title>
        <authorList>
            <person name="Henriksen J.R."/>
            <person name="Luke J."/>
            <person name="Reinhart S."/>
            <person name="Benedict M.N."/>
            <person name="Youngblut N.D."/>
            <person name="Metcalf M.E."/>
            <person name="Whitaker R.J."/>
            <person name="Metcalf W.W."/>
        </authorList>
    </citation>
    <scope>NUCLEOTIDE SEQUENCE [LARGE SCALE GENOMIC DNA]</scope>
    <source>
        <strain evidence="1 2">Wiesmoor</strain>
    </source>
</reference>
<dbReference type="HOGENOM" id="CLU_2985658_0_0_2"/>
<protein>
    <submittedName>
        <fullName evidence="1">Mobile element protein</fullName>
    </submittedName>
</protein>
<dbReference type="Proteomes" id="UP000033038">
    <property type="component" value="Chromosome"/>
</dbReference>
<dbReference type="PANTHER" id="PTHR34614:SF2">
    <property type="entry name" value="TRANSPOSASE IS4-LIKE DOMAIN-CONTAINING PROTEIN"/>
    <property type="match status" value="1"/>
</dbReference>
<organism evidence="1 2">
    <name type="scientific">Methanosarcina barkeri str. Wiesmoor</name>
    <dbReference type="NCBI Taxonomy" id="1434109"/>
    <lineage>
        <taxon>Archaea</taxon>
        <taxon>Methanobacteriati</taxon>
        <taxon>Methanobacteriota</taxon>
        <taxon>Stenosarchaea group</taxon>
        <taxon>Methanomicrobia</taxon>
        <taxon>Methanosarcinales</taxon>
        <taxon>Methanosarcinaceae</taxon>
        <taxon>Methanosarcina</taxon>
    </lineage>
</organism>
<dbReference type="AlphaFoldDB" id="A0A0E3QIN9"/>
<accession>A0A0E3QIN9</accession>
<proteinExistence type="predicted"/>
<dbReference type="PATRIC" id="fig|1434109.4.peg.1735"/>
<evidence type="ECO:0000313" key="2">
    <source>
        <dbReference type="Proteomes" id="UP000033038"/>
    </source>
</evidence>
<evidence type="ECO:0000313" key="1">
    <source>
        <dbReference type="EMBL" id="AKB50633.1"/>
    </source>
</evidence>
<sequence>MIMVLCLMISSIAEWKLRTKLQEENETVPDQKGKPTKRPTMRGIFFKFQRITELITQ</sequence>
<dbReference type="KEGG" id="mbw:MSBRW_1380"/>
<name>A0A0E3QIN9_METBA</name>
<gene>
    <name evidence="1" type="ORF">MSBRW_1380</name>
</gene>
<dbReference type="PANTHER" id="PTHR34614">
    <property type="match status" value="1"/>
</dbReference>
<dbReference type="EMBL" id="CP009526">
    <property type="protein sequence ID" value="AKB50633.1"/>
    <property type="molecule type" value="Genomic_DNA"/>
</dbReference>